<dbReference type="WBParaSite" id="ASIM_0000945301-mRNA-1">
    <property type="protein sequence ID" value="ASIM_0000945301-mRNA-1"/>
    <property type="gene ID" value="ASIM_0000945301"/>
</dbReference>
<dbReference type="InterPro" id="IPR056371">
    <property type="entry name" value="DHX37-like_C"/>
</dbReference>
<accession>A0A0M3JP60</accession>
<reference evidence="2 3" key="2">
    <citation type="submission" date="2018-11" db="EMBL/GenBank/DDBJ databases">
        <authorList>
            <consortium name="Pathogen Informatics"/>
        </authorList>
    </citation>
    <scope>NUCLEOTIDE SEQUENCE [LARGE SCALE GENOMIC DNA]</scope>
</reference>
<sequence>MLYRQFARFFLDGSVCDSLAEYADKLLSPPTAMIKSWAKLQRRTETLLNALIEYEVREVVLILQLHLVQLHFISMLHADFDVIIE</sequence>
<organism evidence="4">
    <name type="scientific">Anisakis simplex</name>
    <name type="common">Herring worm</name>
    <dbReference type="NCBI Taxonomy" id="6269"/>
    <lineage>
        <taxon>Eukaryota</taxon>
        <taxon>Metazoa</taxon>
        <taxon>Ecdysozoa</taxon>
        <taxon>Nematoda</taxon>
        <taxon>Chromadorea</taxon>
        <taxon>Rhabditida</taxon>
        <taxon>Spirurina</taxon>
        <taxon>Ascaridomorpha</taxon>
        <taxon>Ascaridoidea</taxon>
        <taxon>Anisakidae</taxon>
        <taxon>Anisakis</taxon>
        <taxon>Anisakis simplex complex</taxon>
    </lineage>
</organism>
<evidence type="ECO:0000313" key="3">
    <source>
        <dbReference type="Proteomes" id="UP000267096"/>
    </source>
</evidence>
<keyword evidence="3" id="KW-1185">Reference proteome</keyword>
<name>A0A0M3JP60_ANISI</name>
<dbReference type="Proteomes" id="UP000267096">
    <property type="component" value="Unassembled WGS sequence"/>
</dbReference>
<proteinExistence type="predicted"/>
<evidence type="ECO:0000313" key="2">
    <source>
        <dbReference type="EMBL" id="VDK37560.1"/>
    </source>
</evidence>
<feature type="domain" description="ATP-dependent RNA helicase DHX37-like C-terminal" evidence="1">
    <location>
        <begin position="19"/>
        <end position="57"/>
    </location>
</feature>
<dbReference type="Pfam" id="PF23362">
    <property type="entry name" value="DHX37_C"/>
    <property type="match status" value="1"/>
</dbReference>
<dbReference type="AlphaFoldDB" id="A0A0M3JP60"/>
<reference evidence="4" key="1">
    <citation type="submission" date="2017-02" db="UniProtKB">
        <authorList>
            <consortium name="WormBaseParasite"/>
        </authorList>
    </citation>
    <scope>IDENTIFICATION</scope>
</reference>
<dbReference type="EMBL" id="UYRR01027262">
    <property type="protein sequence ID" value="VDK37560.1"/>
    <property type="molecule type" value="Genomic_DNA"/>
</dbReference>
<protein>
    <submittedName>
        <fullName evidence="4">Putative ATP-dependent RNA helicase rha-2 (inferred by orthology to a C. elegans protein)</fullName>
    </submittedName>
</protein>
<evidence type="ECO:0000259" key="1">
    <source>
        <dbReference type="Pfam" id="PF23362"/>
    </source>
</evidence>
<dbReference type="OrthoDB" id="5862716at2759"/>
<evidence type="ECO:0000313" key="4">
    <source>
        <dbReference type="WBParaSite" id="ASIM_0000945301-mRNA-1"/>
    </source>
</evidence>
<gene>
    <name evidence="2" type="ORF">ASIM_LOCUS9190</name>
</gene>